<comment type="caution">
    <text evidence="4">The sequence shown here is derived from an EMBL/GenBank/DDBJ whole genome shotgun (WGS) entry which is preliminary data.</text>
</comment>
<protein>
    <submittedName>
        <fullName evidence="4">Enoyl-CoA hydratase-related protein</fullName>
    </submittedName>
</protein>
<dbReference type="CDD" id="cd06558">
    <property type="entry name" value="crotonase-like"/>
    <property type="match status" value="1"/>
</dbReference>
<name>A0AA42IMD3_9GAMM</name>
<dbReference type="AlphaFoldDB" id="A0AA42IMD3"/>
<comment type="similarity">
    <text evidence="1">Belongs to the enoyl-CoA hydratase/isomerase family.</text>
</comment>
<reference evidence="4" key="1">
    <citation type="submission" date="2022-09" db="EMBL/GenBank/DDBJ databases">
        <title>Intensive care unit water sources are persistently colonized with multi-drug resistant bacteria and are the site of extensive horizontal gene transfer of antibiotic resistance genes.</title>
        <authorList>
            <person name="Diorio-Toth L."/>
        </authorList>
    </citation>
    <scope>NUCLEOTIDE SEQUENCE</scope>
    <source>
        <strain evidence="4">GD03863</strain>
    </source>
</reference>
<evidence type="ECO:0000313" key="5">
    <source>
        <dbReference type="Proteomes" id="UP001161137"/>
    </source>
</evidence>
<dbReference type="Gene3D" id="3.90.226.10">
    <property type="entry name" value="2-enoyl-CoA Hydratase, Chain A, domain 1"/>
    <property type="match status" value="1"/>
</dbReference>
<sequence>MSILLRRREGSIEILTLNRPEQRNALTPELMEELSSAFEQAQHADEVRVVVVTASGDRAFCAGMDLKAFAAGPGDRVPRSTAYFEAFIEGRFPKPIIAAINATAVAGGLELMMGCDLAVASRDAKFGLPEVKYGLFPAGSGVLLPARVPLAIALELALTGDSIDAERAYQLGLVNRVVEPNAVLDTALELARRIAENAPMGLAVSKRLMWACAQEGIDATRPQVKESIDQVFNSEDALEGAQAFAQRRVPQWKGR</sequence>
<evidence type="ECO:0000256" key="3">
    <source>
        <dbReference type="ARBA" id="ARBA00023239"/>
    </source>
</evidence>
<evidence type="ECO:0000313" key="4">
    <source>
        <dbReference type="EMBL" id="MDH0702070.1"/>
    </source>
</evidence>
<dbReference type="InterPro" id="IPR014748">
    <property type="entry name" value="Enoyl-CoA_hydra_C"/>
</dbReference>
<dbReference type="RefSeq" id="WP_100548550.1">
    <property type="nucleotide sequence ID" value="NZ_JACFYY010000012.1"/>
</dbReference>
<keyword evidence="2" id="KW-0443">Lipid metabolism</keyword>
<dbReference type="PANTHER" id="PTHR11941:SF169">
    <property type="entry name" value="(7AS)-7A-METHYL-1,5-DIOXO-2,3,5,6,7,7A-HEXAHYDRO-1H-INDENE-CARBOXYL-COA HYDROLASE"/>
    <property type="match status" value="1"/>
</dbReference>
<dbReference type="InterPro" id="IPR029045">
    <property type="entry name" value="ClpP/crotonase-like_dom_sf"/>
</dbReference>
<dbReference type="GO" id="GO:0006635">
    <property type="term" value="P:fatty acid beta-oxidation"/>
    <property type="evidence" value="ECO:0007669"/>
    <property type="project" value="TreeGrafter"/>
</dbReference>
<dbReference type="Proteomes" id="UP001161137">
    <property type="component" value="Unassembled WGS sequence"/>
</dbReference>
<proteinExistence type="inferred from homology"/>
<dbReference type="EMBL" id="JAOCDH010000011">
    <property type="protein sequence ID" value="MDH0702070.1"/>
    <property type="molecule type" value="Genomic_DNA"/>
</dbReference>
<organism evidence="4 5">
    <name type="scientific">Ectopseudomonas toyotomiensis</name>
    <dbReference type="NCBI Taxonomy" id="554344"/>
    <lineage>
        <taxon>Bacteria</taxon>
        <taxon>Pseudomonadati</taxon>
        <taxon>Pseudomonadota</taxon>
        <taxon>Gammaproteobacteria</taxon>
        <taxon>Pseudomonadales</taxon>
        <taxon>Pseudomonadaceae</taxon>
        <taxon>Ectopseudomonas</taxon>
    </lineage>
</organism>
<dbReference type="InterPro" id="IPR001753">
    <property type="entry name" value="Enoyl-CoA_hydra/iso"/>
</dbReference>
<gene>
    <name evidence="4" type="ORF">N5D41_11285</name>
</gene>
<evidence type="ECO:0000256" key="2">
    <source>
        <dbReference type="ARBA" id="ARBA00023098"/>
    </source>
</evidence>
<evidence type="ECO:0000256" key="1">
    <source>
        <dbReference type="ARBA" id="ARBA00005254"/>
    </source>
</evidence>
<dbReference type="PANTHER" id="PTHR11941">
    <property type="entry name" value="ENOYL-COA HYDRATASE-RELATED"/>
    <property type="match status" value="1"/>
</dbReference>
<dbReference type="Gene3D" id="1.10.12.10">
    <property type="entry name" value="Lyase 2-enoyl-coa Hydratase, Chain A, domain 2"/>
    <property type="match status" value="1"/>
</dbReference>
<dbReference type="Pfam" id="PF00378">
    <property type="entry name" value="ECH_1"/>
    <property type="match status" value="1"/>
</dbReference>
<dbReference type="GeneID" id="83643953"/>
<dbReference type="SUPFAM" id="SSF52096">
    <property type="entry name" value="ClpP/crotonase"/>
    <property type="match status" value="1"/>
</dbReference>
<accession>A0AA42IMD3</accession>
<keyword evidence="3" id="KW-0456">Lyase</keyword>
<dbReference type="GO" id="GO:0016829">
    <property type="term" value="F:lyase activity"/>
    <property type="evidence" value="ECO:0007669"/>
    <property type="project" value="UniProtKB-KW"/>
</dbReference>